<organism evidence="4 5">
    <name type="scientific">Thioalkalicoccus limnaeus</name>
    <dbReference type="NCBI Taxonomy" id="120681"/>
    <lineage>
        <taxon>Bacteria</taxon>
        <taxon>Pseudomonadati</taxon>
        <taxon>Pseudomonadota</taxon>
        <taxon>Gammaproteobacteria</taxon>
        <taxon>Chromatiales</taxon>
        <taxon>Chromatiaceae</taxon>
        <taxon>Thioalkalicoccus</taxon>
    </lineage>
</organism>
<dbReference type="InterPro" id="IPR046342">
    <property type="entry name" value="CBS_dom_sf"/>
</dbReference>
<dbReference type="SUPFAM" id="SSF54631">
    <property type="entry name" value="CBS-domain pair"/>
    <property type="match status" value="1"/>
</dbReference>
<dbReference type="SMART" id="SM00116">
    <property type="entry name" value="CBS"/>
    <property type="match status" value="2"/>
</dbReference>
<evidence type="ECO:0000256" key="1">
    <source>
        <dbReference type="ARBA" id="ARBA00023122"/>
    </source>
</evidence>
<keyword evidence="1 2" id="KW-0129">CBS domain</keyword>
<feature type="domain" description="CBS" evidence="3">
    <location>
        <begin position="7"/>
        <end position="65"/>
    </location>
</feature>
<dbReference type="InterPro" id="IPR051257">
    <property type="entry name" value="Diverse_CBS-Domain"/>
</dbReference>
<feature type="domain" description="CBS" evidence="3">
    <location>
        <begin position="74"/>
        <end position="130"/>
    </location>
</feature>
<gene>
    <name evidence="4" type="ORF">ABC977_09285</name>
</gene>
<dbReference type="InterPro" id="IPR000644">
    <property type="entry name" value="CBS_dom"/>
</dbReference>
<proteinExistence type="predicted"/>
<evidence type="ECO:0000259" key="3">
    <source>
        <dbReference type="PROSITE" id="PS51371"/>
    </source>
</evidence>
<sequence>MLVKDIMQTEVITISPLATLREAMAKMRRHKVKSLVVERRDEHDAYGMITYSAILRTIVSEEGDIDLINVYDVYTKPALMVPQMMDVKYVARMMISQFKRRVLVLESGKLVGLVTMNDIVGEVLAMAEDGRIDDGGE</sequence>
<accession>A0ABV4BDK9</accession>
<name>A0ABV4BDK9_9GAMM</name>
<dbReference type="Pfam" id="PF00571">
    <property type="entry name" value="CBS"/>
    <property type="match status" value="2"/>
</dbReference>
<evidence type="ECO:0000313" key="5">
    <source>
        <dbReference type="Proteomes" id="UP001564408"/>
    </source>
</evidence>
<evidence type="ECO:0000313" key="4">
    <source>
        <dbReference type="EMBL" id="MEY6432596.1"/>
    </source>
</evidence>
<dbReference type="PANTHER" id="PTHR43080">
    <property type="entry name" value="CBS DOMAIN-CONTAINING PROTEIN CBSX3, MITOCHONDRIAL"/>
    <property type="match status" value="1"/>
</dbReference>
<evidence type="ECO:0000256" key="2">
    <source>
        <dbReference type="PROSITE-ProRule" id="PRU00703"/>
    </source>
</evidence>
<dbReference type="Proteomes" id="UP001564408">
    <property type="component" value="Unassembled WGS sequence"/>
</dbReference>
<protein>
    <submittedName>
        <fullName evidence="4">CBS domain-containing protein</fullName>
    </submittedName>
</protein>
<reference evidence="4 5" key="1">
    <citation type="submission" date="2024-05" db="EMBL/GenBank/DDBJ databases">
        <title>Genome Sequence and Characterization of the New Strain Purple Sulfur Bacterium of Genus Thioalkalicoccus.</title>
        <authorList>
            <person name="Bryantseva I.A."/>
            <person name="Kyndt J.A."/>
            <person name="Imhoff J.F."/>
        </authorList>
    </citation>
    <scope>NUCLEOTIDE SEQUENCE [LARGE SCALE GENOMIC DNA]</scope>
    <source>
        <strain evidence="4 5">Um2</strain>
    </source>
</reference>
<comment type="caution">
    <text evidence="4">The sequence shown here is derived from an EMBL/GenBank/DDBJ whole genome shotgun (WGS) entry which is preliminary data.</text>
</comment>
<keyword evidence="5" id="KW-1185">Reference proteome</keyword>
<dbReference type="RefSeq" id="WP_369666984.1">
    <property type="nucleotide sequence ID" value="NZ_JBDKXB010000010.1"/>
</dbReference>
<dbReference type="EMBL" id="JBDKXB010000010">
    <property type="protein sequence ID" value="MEY6432596.1"/>
    <property type="molecule type" value="Genomic_DNA"/>
</dbReference>
<dbReference type="Gene3D" id="3.10.580.10">
    <property type="entry name" value="CBS-domain"/>
    <property type="match status" value="1"/>
</dbReference>
<dbReference type="PANTHER" id="PTHR43080:SF2">
    <property type="entry name" value="CBS DOMAIN-CONTAINING PROTEIN"/>
    <property type="match status" value="1"/>
</dbReference>
<dbReference type="PROSITE" id="PS51371">
    <property type="entry name" value="CBS"/>
    <property type="match status" value="2"/>
</dbReference>